<dbReference type="GeneTree" id="ENSGT00930000151032"/>
<evidence type="ECO:0000256" key="1">
    <source>
        <dbReference type="ARBA" id="ARBA00004496"/>
    </source>
</evidence>
<dbReference type="PANTHER" id="PTHR22692">
    <property type="entry name" value="MYOSIN VII, XV"/>
    <property type="match status" value="1"/>
</dbReference>
<feature type="domain" description="MyTH4" evidence="6">
    <location>
        <begin position="1"/>
        <end position="114"/>
    </location>
</feature>
<dbReference type="GO" id="GO:0003779">
    <property type="term" value="F:actin binding"/>
    <property type="evidence" value="ECO:0007669"/>
    <property type="project" value="UniProtKB-KW"/>
</dbReference>
<organism evidence="7">
    <name type="scientific">Petromyzon marinus</name>
    <name type="common">Sea lamprey</name>
    <dbReference type="NCBI Taxonomy" id="7757"/>
    <lineage>
        <taxon>Eukaryota</taxon>
        <taxon>Metazoa</taxon>
        <taxon>Chordata</taxon>
        <taxon>Craniata</taxon>
        <taxon>Vertebrata</taxon>
        <taxon>Cyclostomata</taxon>
        <taxon>Hyperoartia</taxon>
        <taxon>Petromyzontiformes</taxon>
        <taxon>Petromyzontidae</taxon>
        <taxon>Petromyzon</taxon>
    </lineage>
</organism>
<dbReference type="PANTHER" id="PTHR22692:SF21">
    <property type="entry name" value="MYOSIN XVA"/>
    <property type="match status" value="1"/>
</dbReference>
<dbReference type="GO" id="GO:0005856">
    <property type="term" value="C:cytoskeleton"/>
    <property type="evidence" value="ECO:0007669"/>
    <property type="project" value="InterPro"/>
</dbReference>
<evidence type="ECO:0000313" key="7">
    <source>
        <dbReference type="Ensembl" id="ENSPMAP00000009176.1"/>
    </source>
</evidence>
<name>S4RVD6_PETMA</name>
<dbReference type="Gene3D" id="1.25.40.530">
    <property type="entry name" value="MyTH4 domain"/>
    <property type="match status" value="1"/>
</dbReference>
<dbReference type="Ensembl" id="ENSPMAT00000009216.1">
    <property type="protein sequence ID" value="ENSPMAP00000009176.1"/>
    <property type="gene ID" value="ENSPMAG00000008327.1"/>
</dbReference>
<dbReference type="InterPro" id="IPR051567">
    <property type="entry name" value="Unconventional_Myosin_ATPase"/>
</dbReference>
<dbReference type="SUPFAM" id="SSF54236">
    <property type="entry name" value="Ubiquitin-like"/>
    <property type="match status" value="1"/>
</dbReference>
<dbReference type="PROSITE" id="PS51016">
    <property type="entry name" value="MYTH4"/>
    <property type="match status" value="1"/>
</dbReference>
<feature type="region of interest" description="Disordered" evidence="5">
    <location>
        <begin position="373"/>
        <end position="409"/>
    </location>
</feature>
<protein>
    <recommendedName>
        <fullName evidence="6">MyTH4 domain-containing protein</fullName>
    </recommendedName>
</protein>
<dbReference type="SUPFAM" id="SSF47031">
    <property type="entry name" value="Second domain of FERM"/>
    <property type="match status" value="1"/>
</dbReference>
<keyword evidence="4" id="KW-0009">Actin-binding</keyword>
<reference evidence="7" key="1">
    <citation type="submission" date="2025-08" db="UniProtKB">
        <authorList>
            <consortium name="Ensembl"/>
        </authorList>
    </citation>
    <scope>IDENTIFICATION</scope>
</reference>
<dbReference type="GO" id="GO:0005737">
    <property type="term" value="C:cytoplasm"/>
    <property type="evidence" value="ECO:0007669"/>
    <property type="project" value="UniProtKB-SubCell"/>
</dbReference>
<accession>S4RVD6</accession>
<feature type="compositionally biased region" description="Basic and acidic residues" evidence="5">
    <location>
        <begin position="394"/>
        <end position="406"/>
    </location>
</feature>
<dbReference type="InterPro" id="IPR038185">
    <property type="entry name" value="MyTH4_dom_sf"/>
</dbReference>
<keyword evidence="2" id="KW-0963">Cytoplasm</keyword>
<dbReference type="SMART" id="SM00139">
    <property type="entry name" value="MyTH4"/>
    <property type="match status" value="1"/>
</dbReference>
<comment type="subcellular location">
    <subcellularLocation>
        <location evidence="1">Cytoplasm</location>
    </subcellularLocation>
</comment>
<dbReference type="InterPro" id="IPR000857">
    <property type="entry name" value="MyTH4_dom"/>
</dbReference>
<evidence type="ECO:0000259" key="6">
    <source>
        <dbReference type="PROSITE" id="PS51016"/>
    </source>
</evidence>
<dbReference type="Pfam" id="PF21989">
    <property type="entry name" value="RA_2"/>
    <property type="match status" value="1"/>
</dbReference>
<evidence type="ECO:0000256" key="5">
    <source>
        <dbReference type="SAM" id="MobiDB-lite"/>
    </source>
</evidence>
<dbReference type="AlphaFoldDB" id="S4RVD6"/>
<evidence type="ECO:0000256" key="2">
    <source>
        <dbReference type="ARBA" id="ARBA00022490"/>
    </source>
</evidence>
<dbReference type="InterPro" id="IPR035963">
    <property type="entry name" value="FERM_2"/>
</dbReference>
<evidence type="ECO:0000256" key="4">
    <source>
        <dbReference type="ARBA" id="ARBA00023203"/>
    </source>
</evidence>
<dbReference type="HOGENOM" id="CLU_036723_0_0_1"/>
<reference evidence="7" key="2">
    <citation type="submission" date="2025-09" db="UniProtKB">
        <authorList>
            <consortium name="Ensembl"/>
        </authorList>
    </citation>
    <scope>IDENTIFICATION</scope>
</reference>
<evidence type="ECO:0000256" key="3">
    <source>
        <dbReference type="ARBA" id="ARBA00022737"/>
    </source>
</evidence>
<dbReference type="Pfam" id="PF00373">
    <property type="entry name" value="FERM_M"/>
    <property type="match status" value="1"/>
</dbReference>
<dbReference type="CDD" id="cd14473">
    <property type="entry name" value="FERM_B-lobe"/>
    <property type="match status" value="1"/>
</dbReference>
<dbReference type="Pfam" id="PF00784">
    <property type="entry name" value="MyTH4"/>
    <property type="match status" value="1"/>
</dbReference>
<dbReference type="InterPro" id="IPR019748">
    <property type="entry name" value="FERM_central"/>
</dbReference>
<keyword evidence="3" id="KW-0677">Repeat</keyword>
<dbReference type="Gene3D" id="3.10.20.90">
    <property type="entry name" value="Phosphatidylinositol 3-kinase Catalytic Subunit, Chain A, domain 1"/>
    <property type="match status" value="1"/>
</dbReference>
<proteinExistence type="predicted"/>
<dbReference type="InterPro" id="IPR029071">
    <property type="entry name" value="Ubiquitin-like_domsf"/>
</dbReference>
<sequence length="422" mass="47748">PHMCLLFHLPKPCENQPEMRDEIYCHIVKQITSNKSPKPDSCHRGWRLLYIVTAYSKCSDNLKPYLLRYLREVANDSKASFQGMARVCEQHLRRTLQVGGRTQLPSSMELKALVAGRNSKRQLILLPGAIERHVKIKTNSSAMDVIEEICQEMGLHRQEAQEEFAIFLVTNRGESVRPLQKKEYILDVSSEAEKVDEMHRFWFRRIVWVRPLKFDNELYISMHFNQILPEYMNGLFLVLTAGRIDDQLTQQVAKLAALQHRIKGSDYQPTQREVGEYIPAQVLRMQRPQSWLGVVLQHSAQVQALSAHQARAQFMGVRISACESELPCLWNLSKHIQQTPWCSFDCAVEKKVRDFTPLPMRCGNARPRVPYPAGGAGELPHAGGAVDAHAASHTGRDHPLRGDHAGQPHVATHHAAAAAAGT</sequence>